<dbReference type="EMBL" id="BMAO01024341">
    <property type="protein sequence ID" value="GFQ94672.1"/>
    <property type="molecule type" value="Genomic_DNA"/>
</dbReference>
<evidence type="ECO:0000256" key="1">
    <source>
        <dbReference type="SAM" id="SignalP"/>
    </source>
</evidence>
<proteinExistence type="predicted"/>
<reference evidence="2" key="1">
    <citation type="submission" date="2020-07" db="EMBL/GenBank/DDBJ databases">
        <title>Multicomponent nature underlies the extraordinary mechanical properties of spider dragline silk.</title>
        <authorList>
            <person name="Kono N."/>
            <person name="Nakamura H."/>
            <person name="Mori M."/>
            <person name="Yoshida Y."/>
            <person name="Ohtoshi R."/>
            <person name="Malay A.D."/>
            <person name="Moran D.A.P."/>
            <person name="Tomita M."/>
            <person name="Numata K."/>
            <person name="Arakawa K."/>
        </authorList>
    </citation>
    <scope>NUCLEOTIDE SEQUENCE</scope>
</reference>
<dbReference type="AlphaFoldDB" id="A0A8X6G254"/>
<sequence length="99" mass="10767">MVGGVYYCSIIGIVIISASSANAAADVAKEAVMSLPGKISHYYNELKAILRKDCKQNVCLTVWKLYKIDRSLIPRALGVLLNYGFLIATLGTVNNCIDK</sequence>
<organism evidence="2 3">
    <name type="scientific">Trichonephila clavata</name>
    <name type="common">Joro spider</name>
    <name type="synonym">Nephila clavata</name>
    <dbReference type="NCBI Taxonomy" id="2740835"/>
    <lineage>
        <taxon>Eukaryota</taxon>
        <taxon>Metazoa</taxon>
        <taxon>Ecdysozoa</taxon>
        <taxon>Arthropoda</taxon>
        <taxon>Chelicerata</taxon>
        <taxon>Arachnida</taxon>
        <taxon>Araneae</taxon>
        <taxon>Araneomorphae</taxon>
        <taxon>Entelegynae</taxon>
        <taxon>Araneoidea</taxon>
        <taxon>Nephilidae</taxon>
        <taxon>Trichonephila</taxon>
    </lineage>
</organism>
<dbReference type="Proteomes" id="UP000887116">
    <property type="component" value="Unassembled WGS sequence"/>
</dbReference>
<feature type="chain" id="PRO_5036459020" evidence="1">
    <location>
        <begin position="24"/>
        <end position="99"/>
    </location>
</feature>
<accession>A0A8X6G254</accession>
<name>A0A8X6G254_TRICU</name>
<evidence type="ECO:0000313" key="3">
    <source>
        <dbReference type="Proteomes" id="UP000887116"/>
    </source>
</evidence>
<evidence type="ECO:0000313" key="2">
    <source>
        <dbReference type="EMBL" id="GFQ94672.1"/>
    </source>
</evidence>
<keyword evidence="1" id="KW-0732">Signal</keyword>
<comment type="caution">
    <text evidence="2">The sequence shown here is derived from an EMBL/GenBank/DDBJ whole genome shotgun (WGS) entry which is preliminary data.</text>
</comment>
<keyword evidence="3" id="KW-1185">Reference proteome</keyword>
<dbReference type="OrthoDB" id="6413831at2759"/>
<feature type="signal peptide" evidence="1">
    <location>
        <begin position="1"/>
        <end position="23"/>
    </location>
</feature>
<gene>
    <name evidence="2" type="ORF">TNCT_97531</name>
</gene>
<protein>
    <submittedName>
        <fullName evidence="2">Uncharacterized protein</fullName>
    </submittedName>
</protein>